<evidence type="ECO:0000256" key="8">
    <source>
        <dbReference type="ARBA" id="ARBA00023136"/>
    </source>
</evidence>
<evidence type="ECO:0000256" key="3">
    <source>
        <dbReference type="ARBA" id="ARBA00011245"/>
    </source>
</evidence>
<dbReference type="GO" id="GO:0009279">
    <property type="term" value="C:cell outer membrane"/>
    <property type="evidence" value="ECO:0007669"/>
    <property type="project" value="UniProtKB-SubCell"/>
</dbReference>
<feature type="chain" id="PRO_5044235678" description="Outer-membrane lipoprotein LolB" evidence="14">
    <location>
        <begin position="22"/>
        <end position="200"/>
    </location>
</feature>
<keyword evidence="10 13" id="KW-0143">Chaperone</keyword>
<proteinExistence type="inferred from homology"/>
<evidence type="ECO:0000313" key="15">
    <source>
        <dbReference type="EMBL" id="MCX2800715.1"/>
    </source>
</evidence>
<dbReference type="InterPro" id="IPR004565">
    <property type="entry name" value="OM_lipoprot_LolB"/>
</dbReference>
<evidence type="ECO:0000256" key="2">
    <source>
        <dbReference type="ARBA" id="ARBA00009696"/>
    </source>
</evidence>
<comment type="function">
    <text evidence="13">Plays a critical role in the incorporation of lipoproteins in the outer membrane after they are released by the LolA protein.</text>
</comment>
<comment type="subunit">
    <text evidence="3 13">Monomer.</text>
</comment>
<dbReference type="InterPro" id="IPR029046">
    <property type="entry name" value="LolA/LolB/LppX"/>
</dbReference>
<evidence type="ECO:0000256" key="5">
    <source>
        <dbReference type="ARBA" id="ARBA00022448"/>
    </source>
</evidence>
<feature type="signal peptide" evidence="14">
    <location>
        <begin position="1"/>
        <end position="21"/>
    </location>
</feature>
<keyword evidence="9" id="KW-0564">Palmitate</keyword>
<keyword evidence="12 15" id="KW-0449">Lipoprotein</keyword>
<evidence type="ECO:0000256" key="11">
    <source>
        <dbReference type="ARBA" id="ARBA00023237"/>
    </source>
</evidence>
<dbReference type="HAMAP" id="MF_00233">
    <property type="entry name" value="LolB"/>
    <property type="match status" value="1"/>
</dbReference>
<dbReference type="RefSeq" id="WP_231902465.1">
    <property type="nucleotide sequence ID" value="NZ_CP014864.1"/>
</dbReference>
<evidence type="ECO:0000256" key="6">
    <source>
        <dbReference type="ARBA" id="ARBA00022729"/>
    </source>
</evidence>
<dbReference type="Pfam" id="PF03550">
    <property type="entry name" value="LolB"/>
    <property type="match status" value="1"/>
</dbReference>
<reference evidence="15" key="1">
    <citation type="submission" date="2022-11" db="EMBL/GenBank/DDBJ databases">
        <title>Chitin-degrading and fungicidal potential of chitinolytic bacterial strains from marine environment of the Pacific Ocean regions.</title>
        <authorList>
            <person name="Pentekhina I."/>
            <person name="Nedashkovskaya O."/>
            <person name="Seitkalieva A."/>
            <person name="Podvolotskaya A."/>
            <person name="Tekutyeva L."/>
            <person name="Balabanova L."/>
        </authorList>
    </citation>
    <scope>NUCLEOTIDE SEQUENCE</scope>
    <source>
        <strain evidence="15">KMM 6838</strain>
    </source>
</reference>
<dbReference type="Gene3D" id="2.50.20.10">
    <property type="entry name" value="Lipoprotein localisation LolA/LolB/LppX"/>
    <property type="match status" value="1"/>
</dbReference>
<dbReference type="SUPFAM" id="SSF89392">
    <property type="entry name" value="Prokaryotic lipoproteins and lipoprotein localization factors"/>
    <property type="match status" value="1"/>
</dbReference>
<keyword evidence="7 13" id="KW-0653">Protein transport</keyword>
<evidence type="ECO:0000313" key="16">
    <source>
        <dbReference type="Proteomes" id="UP001209730"/>
    </source>
</evidence>
<organism evidence="15 16">
    <name type="scientific">Microbulbifer thermotolerans</name>
    <dbReference type="NCBI Taxonomy" id="252514"/>
    <lineage>
        <taxon>Bacteria</taxon>
        <taxon>Pseudomonadati</taxon>
        <taxon>Pseudomonadota</taxon>
        <taxon>Gammaproteobacteria</taxon>
        <taxon>Cellvibrionales</taxon>
        <taxon>Microbulbiferaceae</taxon>
        <taxon>Microbulbifer</taxon>
    </lineage>
</organism>
<dbReference type="GeneID" id="76607382"/>
<comment type="similarity">
    <text evidence="2 13">Belongs to the LolB family.</text>
</comment>
<keyword evidence="8 13" id="KW-0472">Membrane</keyword>
<dbReference type="CDD" id="cd16326">
    <property type="entry name" value="LolB"/>
    <property type="match status" value="1"/>
</dbReference>
<evidence type="ECO:0000256" key="4">
    <source>
        <dbReference type="ARBA" id="ARBA00016202"/>
    </source>
</evidence>
<accession>A0AB35HUD8</accession>
<evidence type="ECO:0000256" key="9">
    <source>
        <dbReference type="ARBA" id="ARBA00023139"/>
    </source>
</evidence>
<name>A0AB35HUD8_MICTH</name>
<keyword evidence="5 13" id="KW-0813">Transport</keyword>
<evidence type="ECO:0000256" key="12">
    <source>
        <dbReference type="ARBA" id="ARBA00023288"/>
    </source>
</evidence>
<sequence length="200" mass="21282">MSGASAQLVLILTALLLGACAGQRPQPPQIPAPAASPAAQLQHWTIKGKLGVRSPNENGSANLTWQQQAASDYRIHLSGPLGAGSTVITGSPAGIRLQRGGDPPMEARNAEELTTQTLGWPLPVNEMFYWVRGLAAPGPASQQQRNAQGQLQSLQQAGWQLIFSDYQNRGAYVLPTRINASTQGAAGPVTVKLIIKEWLF</sequence>
<keyword evidence="6 14" id="KW-0732">Signal</keyword>
<dbReference type="AlphaFoldDB" id="A0AB35HUD8"/>
<gene>
    <name evidence="13 15" type="primary">lolB</name>
    <name evidence="15" type="ORF">OQJ68_02830</name>
</gene>
<dbReference type="Proteomes" id="UP001209730">
    <property type="component" value="Unassembled WGS sequence"/>
</dbReference>
<keyword evidence="11 13" id="KW-0998">Cell outer membrane</keyword>
<comment type="subcellular location">
    <subcellularLocation>
        <location evidence="1">Cell outer membrane</location>
        <topology evidence="1">Lipid-anchor</topology>
    </subcellularLocation>
</comment>
<dbReference type="GO" id="GO:0015031">
    <property type="term" value="P:protein transport"/>
    <property type="evidence" value="ECO:0007669"/>
    <property type="project" value="UniProtKB-KW"/>
</dbReference>
<evidence type="ECO:0000256" key="14">
    <source>
        <dbReference type="SAM" id="SignalP"/>
    </source>
</evidence>
<comment type="caution">
    <text evidence="15">The sequence shown here is derived from an EMBL/GenBank/DDBJ whole genome shotgun (WGS) entry which is preliminary data.</text>
</comment>
<evidence type="ECO:0000256" key="13">
    <source>
        <dbReference type="HAMAP-Rule" id="MF_00233"/>
    </source>
</evidence>
<protein>
    <recommendedName>
        <fullName evidence="4 13">Outer-membrane lipoprotein LolB</fullName>
    </recommendedName>
</protein>
<dbReference type="NCBIfam" id="TIGR00548">
    <property type="entry name" value="lolB"/>
    <property type="match status" value="1"/>
</dbReference>
<evidence type="ECO:0000256" key="7">
    <source>
        <dbReference type="ARBA" id="ARBA00022927"/>
    </source>
</evidence>
<evidence type="ECO:0000256" key="10">
    <source>
        <dbReference type="ARBA" id="ARBA00023186"/>
    </source>
</evidence>
<dbReference type="EMBL" id="JAPHQB010000003">
    <property type="protein sequence ID" value="MCX2800715.1"/>
    <property type="molecule type" value="Genomic_DNA"/>
</dbReference>
<dbReference type="GO" id="GO:0044874">
    <property type="term" value="P:lipoprotein localization to outer membrane"/>
    <property type="evidence" value="ECO:0007669"/>
    <property type="project" value="UniProtKB-UniRule"/>
</dbReference>
<evidence type="ECO:0000256" key="1">
    <source>
        <dbReference type="ARBA" id="ARBA00004459"/>
    </source>
</evidence>